<feature type="active site" evidence="6">
    <location>
        <position position="189"/>
    </location>
</feature>
<dbReference type="OrthoDB" id="3064516at2759"/>
<keyword evidence="8" id="KW-0812">Transmembrane</keyword>
<dbReference type="GO" id="GO:0051603">
    <property type="term" value="P:proteolysis involved in protein catabolic process"/>
    <property type="evidence" value="ECO:0007669"/>
    <property type="project" value="TreeGrafter"/>
</dbReference>
<feature type="binding site" evidence="7">
    <location>
        <position position="222"/>
    </location>
    <ligand>
        <name>Zn(2+)</name>
        <dbReference type="ChEBI" id="CHEBI:29105"/>
        <label>2</label>
    </ligand>
</feature>
<evidence type="ECO:0000256" key="3">
    <source>
        <dbReference type="ARBA" id="ARBA00022723"/>
    </source>
</evidence>
<feature type="binding site" evidence="7">
    <location>
        <position position="187"/>
    </location>
    <ligand>
        <name>Zn(2+)</name>
        <dbReference type="ChEBI" id="CHEBI:29105"/>
        <label>2</label>
    </ligand>
</feature>
<dbReference type="Proteomes" id="UP000076874">
    <property type="component" value="Unassembled WGS sequence"/>
</dbReference>
<evidence type="ECO:0000256" key="4">
    <source>
        <dbReference type="ARBA" id="ARBA00022801"/>
    </source>
</evidence>
<dbReference type="Pfam" id="PF07687">
    <property type="entry name" value="M20_dimer"/>
    <property type="match status" value="1"/>
</dbReference>
<keyword evidence="11" id="KW-1185">Reference proteome</keyword>
<keyword evidence="8" id="KW-1133">Transmembrane helix</keyword>
<dbReference type="InterPro" id="IPR017141">
    <property type="entry name" value="Pept_M20_carboxypep"/>
</dbReference>
<dbReference type="FunFam" id="3.40.630.10:FF:000027">
    <property type="entry name" value="N-fatty-acyl-amino acid synthase/hydrolase PM20D1"/>
    <property type="match status" value="1"/>
</dbReference>
<evidence type="ECO:0000256" key="2">
    <source>
        <dbReference type="ARBA" id="ARBA00022670"/>
    </source>
</evidence>
<sequence length="609" mass="66977">MTRIRLPLPAAASSRPSLLSRLRSAWNRVATVVVALVILVISFYVAFVGVRSLRHRASGRPRSGGQEHVVAEVSLPQCPAQEVIAPSARPDITENNVEKLFRTAAFRDLSVARLAGAIQIPTEDFEDMGPLGKDARWDVFYRFQRYLERTFPLLHETLEYEIINEHNLLYTWKGRNETLKPILLMAHQDTVPVAEDTLSEWTYPPFSGHFDGTYVNGRGSQDCKNQVVGILAAVTALLEQDFRPQRTVVVALGFDEEAGARKYGAARLAQHLRTVWGPDAFAIILDEGGTGVLKRFGRSFAIPQISEKGHLDVYLRVHIPGGHSSVPPTHTSVGMLAAAVTHLEAEAGANFPLRLTATNPLYTLLRCAAEDNATTSMPDALRRALRDSDPHRGGLDGAVALLAGDPQVASLLHTTQAVTIFRAGNKANALPAFADAVVNYRVSSDETLDAVRAKLIRTLRPVAKKLGLAFTYGAEPEPAGDGEDNPAVEVPEYTMHLSWEHNGLEPSPVSSTASPSWTYLSGVIRHVFDEPGTGNDVLVMPMYAGGNTDTRYYWDLSPQIYRFAAMRAWHDKGEGGIHDVNERIAIDAHLEGILFFHEFIRVFDEADLI</sequence>
<dbReference type="PANTHER" id="PTHR45962:SF1">
    <property type="entry name" value="N-FATTY-ACYL-AMINO ACID SYNTHASE_HYDROLASE PM20D1"/>
    <property type="match status" value="1"/>
</dbReference>
<keyword evidence="10" id="KW-0121">Carboxypeptidase</keyword>
<dbReference type="PROSITE" id="PS00758">
    <property type="entry name" value="ARGE_DAPE_CPG2_1"/>
    <property type="match status" value="1"/>
</dbReference>
<dbReference type="EMBL" id="AZHD01000017">
    <property type="protein sequence ID" value="OAA56195.1"/>
    <property type="molecule type" value="Genomic_DNA"/>
</dbReference>
<keyword evidence="5 7" id="KW-0862">Zinc</keyword>
<evidence type="ECO:0000313" key="11">
    <source>
        <dbReference type="Proteomes" id="UP000076874"/>
    </source>
</evidence>
<dbReference type="InterPro" id="IPR011650">
    <property type="entry name" value="Peptidase_M20_dimer"/>
</dbReference>
<comment type="caution">
    <text evidence="10">The sequence shown here is derived from an EMBL/GenBank/DDBJ whole genome shotgun (WGS) entry which is preliminary data.</text>
</comment>
<dbReference type="SUPFAM" id="SSF53187">
    <property type="entry name" value="Zn-dependent exopeptidases"/>
    <property type="match status" value="1"/>
</dbReference>
<feature type="active site" description="Proton acceptor" evidence="6">
    <location>
        <position position="256"/>
    </location>
</feature>
<dbReference type="PANTHER" id="PTHR45962">
    <property type="entry name" value="N-FATTY-ACYL-AMINO ACID SYNTHASE/HYDROLASE PM20D1"/>
    <property type="match status" value="1"/>
</dbReference>
<dbReference type="PIRSF" id="PIRSF037217">
    <property type="entry name" value="Carboxypeptidase_S"/>
    <property type="match status" value="1"/>
</dbReference>
<evidence type="ECO:0000256" key="7">
    <source>
        <dbReference type="PIRSR" id="PIRSR037217-2"/>
    </source>
</evidence>
<reference evidence="10 11" key="1">
    <citation type="journal article" date="2016" name="Genome Biol. Evol.">
        <title>Divergent and convergent evolution of fungal pathogenicity.</title>
        <authorList>
            <person name="Shang Y."/>
            <person name="Xiao G."/>
            <person name="Zheng P."/>
            <person name="Cen K."/>
            <person name="Zhan S."/>
            <person name="Wang C."/>
        </authorList>
    </citation>
    <scope>NUCLEOTIDE SEQUENCE [LARGE SCALE GENOMIC DNA]</scope>
    <source>
        <strain evidence="10 11">RCEF 264</strain>
    </source>
</reference>
<feature type="binding site" evidence="7">
    <location>
        <position position="578"/>
    </location>
    <ligand>
        <name>Zn(2+)</name>
        <dbReference type="ChEBI" id="CHEBI:29105"/>
        <label>1</label>
    </ligand>
</feature>
<dbReference type="InterPro" id="IPR002933">
    <property type="entry name" value="Peptidase_M20"/>
</dbReference>
<evidence type="ECO:0000256" key="1">
    <source>
        <dbReference type="ARBA" id="ARBA00006247"/>
    </source>
</evidence>
<dbReference type="InterPro" id="IPR036264">
    <property type="entry name" value="Bact_exopeptidase_dim_dom"/>
</dbReference>
<dbReference type="InterPro" id="IPR047177">
    <property type="entry name" value="Pept_M20A"/>
</dbReference>
<dbReference type="SUPFAM" id="SSF55031">
    <property type="entry name" value="Bacterial exopeptidase dimerisation domain"/>
    <property type="match status" value="1"/>
</dbReference>
<dbReference type="GO" id="GO:0004181">
    <property type="term" value="F:metallocarboxypeptidase activity"/>
    <property type="evidence" value="ECO:0007669"/>
    <property type="project" value="InterPro"/>
</dbReference>
<dbReference type="InterPro" id="IPR001261">
    <property type="entry name" value="ArgE/DapE_CS"/>
</dbReference>
<keyword evidence="2" id="KW-0645">Protease</keyword>
<dbReference type="GO" id="GO:0000328">
    <property type="term" value="C:fungal-type vacuole lumen"/>
    <property type="evidence" value="ECO:0007669"/>
    <property type="project" value="TreeGrafter"/>
</dbReference>
<dbReference type="Gene3D" id="3.30.70.360">
    <property type="match status" value="1"/>
</dbReference>
<keyword evidence="8" id="KW-0472">Membrane</keyword>
<proteinExistence type="inferred from homology"/>
<dbReference type="GO" id="GO:0046872">
    <property type="term" value="F:metal ion binding"/>
    <property type="evidence" value="ECO:0007669"/>
    <property type="project" value="UniProtKB-KW"/>
</dbReference>
<accession>A0A162IF15</accession>
<evidence type="ECO:0000256" key="5">
    <source>
        <dbReference type="ARBA" id="ARBA00022833"/>
    </source>
</evidence>
<dbReference type="Gene3D" id="1.10.150.900">
    <property type="match status" value="1"/>
</dbReference>
<name>A0A162IF15_9HYPO</name>
<feature type="binding site" evidence="7">
    <location>
        <position position="286"/>
    </location>
    <ligand>
        <name>Zn(2+)</name>
        <dbReference type="ChEBI" id="CHEBI:29105"/>
        <label>2</label>
    </ligand>
</feature>
<feature type="binding site" evidence="7">
    <location>
        <position position="257"/>
    </location>
    <ligand>
        <name>Zn(2+)</name>
        <dbReference type="ChEBI" id="CHEBI:29105"/>
        <label>1</label>
    </ligand>
</feature>
<organism evidence="10 11">
    <name type="scientific">Niveomyces insectorum RCEF 264</name>
    <dbReference type="NCBI Taxonomy" id="1081102"/>
    <lineage>
        <taxon>Eukaryota</taxon>
        <taxon>Fungi</taxon>
        <taxon>Dikarya</taxon>
        <taxon>Ascomycota</taxon>
        <taxon>Pezizomycotina</taxon>
        <taxon>Sordariomycetes</taxon>
        <taxon>Hypocreomycetidae</taxon>
        <taxon>Hypocreales</taxon>
        <taxon>Cordycipitaceae</taxon>
        <taxon>Niveomyces</taxon>
    </lineage>
</organism>
<dbReference type="Gene3D" id="3.40.630.10">
    <property type="entry name" value="Zn peptidases"/>
    <property type="match status" value="1"/>
</dbReference>
<evidence type="ECO:0000256" key="6">
    <source>
        <dbReference type="PIRSR" id="PIRSR037217-1"/>
    </source>
</evidence>
<feature type="domain" description="Peptidase M20 dimerisation" evidence="9">
    <location>
        <begin position="305"/>
        <end position="464"/>
    </location>
</feature>
<evidence type="ECO:0000256" key="8">
    <source>
        <dbReference type="SAM" id="Phobius"/>
    </source>
</evidence>
<dbReference type="STRING" id="1081102.A0A162IF15"/>
<feature type="transmembrane region" description="Helical" evidence="8">
    <location>
        <begin position="29"/>
        <end position="50"/>
    </location>
</feature>
<keyword evidence="3 7" id="KW-0479">Metal-binding</keyword>
<feature type="binding site" evidence="7">
    <location>
        <position position="222"/>
    </location>
    <ligand>
        <name>Zn(2+)</name>
        <dbReference type="ChEBI" id="CHEBI:29105"/>
        <label>1</label>
    </ligand>
</feature>
<evidence type="ECO:0000259" key="9">
    <source>
        <dbReference type="Pfam" id="PF07687"/>
    </source>
</evidence>
<keyword evidence="4" id="KW-0378">Hydrolase</keyword>
<dbReference type="AlphaFoldDB" id="A0A162IF15"/>
<protein>
    <submittedName>
        <fullName evidence="10">Carboxypeptidase s</fullName>
    </submittedName>
</protein>
<comment type="similarity">
    <text evidence="1">Belongs to the peptidase M20A family.</text>
</comment>
<dbReference type="Pfam" id="PF01546">
    <property type="entry name" value="Peptidase_M20"/>
    <property type="match status" value="1"/>
</dbReference>
<dbReference type="PROSITE" id="PS00759">
    <property type="entry name" value="ARGE_DAPE_CPG2_2"/>
    <property type="match status" value="1"/>
</dbReference>
<gene>
    <name evidence="10" type="ORF">SPI_07806</name>
</gene>
<evidence type="ECO:0000313" key="10">
    <source>
        <dbReference type="EMBL" id="OAA56195.1"/>
    </source>
</evidence>
<dbReference type="CDD" id="cd05674">
    <property type="entry name" value="M20_yscS"/>
    <property type="match status" value="1"/>
</dbReference>